<keyword evidence="1" id="KW-0812">Transmembrane</keyword>
<protein>
    <recommendedName>
        <fullName evidence="4">DUF3592 domain-containing protein</fullName>
    </recommendedName>
</protein>
<comment type="caution">
    <text evidence="2">The sequence shown here is derived from an EMBL/GenBank/DDBJ whole genome shotgun (WGS) entry which is preliminary data.</text>
</comment>
<reference evidence="2" key="1">
    <citation type="journal article" date="2021" name="PeerJ">
        <title>Extensive microbial diversity within the chicken gut microbiome revealed by metagenomics and culture.</title>
        <authorList>
            <person name="Gilroy R."/>
            <person name="Ravi A."/>
            <person name="Getino M."/>
            <person name="Pursley I."/>
            <person name="Horton D.L."/>
            <person name="Alikhan N.F."/>
            <person name="Baker D."/>
            <person name="Gharbi K."/>
            <person name="Hall N."/>
            <person name="Watson M."/>
            <person name="Adriaenssens E.M."/>
            <person name="Foster-Nyarko E."/>
            <person name="Jarju S."/>
            <person name="Secka A."/>
            <person name="Antonio M."/>
            <person name="Oren A."/>
            <person name="Chaudhuri R.R."/>
            <person name="La Ragione R."/>
            <person name="Hildebrand F."/>
            <person name="Pallen M.J."/>
        </authorList>
    </citation>
    <scope>NUCLEOTIDE SEQUENCE</scope>
    <source>
        <strain evidence="2">CHK160-9182</strain>
    </source>
</reference>
<evidence type="ECO:0008006" key="4">
    <source>
        <dbReference type="Google" id="ProtNLM"/>
    </source>
</evidence>
<proteinExistence type="predicted"/>
<feature type="transmembrane region" description="Helical" evidence="1">
    <location>
        <begin position="30"/>
        <end position="50"/>
    </location>
</feature>
<keyword evidence="1" id="KW-1133">Transmembrane helix</keyword>
<dbReference type="AlphaFoldDB" id="A0A9D1Q6D5"/>
<evidence type="ECO:0000313" key="3">
    <source>
        <dbReference type="Proteomes" id="UP000823934"/>
    </source>
</evidence>
<organism evidence="2 3">
    <name type="scientific">Candidatus Ignatzschineria merdigallinarum</name>
    <dbReference type="NCBI Taxonomy" id="2838621"/>
    <lineage>
        <taxon>Bacteria</taxon>
        <taxon>Pseudomonadati</taxon>
        <taxon>Pseudomonadota</taxon>
        <taxon>Gammaproteobacteria</taxon>
        <taxon>Cardiobacteriales</taxon>
        <taxon>Ignatzschineriaceae</taxon>
        <taxon>Ignatzschineria</taxon>
    </lineage>
</organism>
<name>A0A9D1Q6D5_9GAMM</name>
<reference evidence="2" key="2">
    <citation type="submission" date="2021-04" db="EMBL/GenBank/DDBJ databases">
        <authorList>
            <person name="Gilroy R."/>
        </authorList>
    </citation>
    <scope>NUCLEOTIDE SEQUENCE</scope>
    <source>
        <strain evidence="2">CHK160-9182</strain>
    </source>
</reference>
<evidence type="ECO:0000256" key="1">
    <source>
        <dbReference type="SAM" id="Phobius"/>
    </source>
</evidence>
<dbReference type="Proteomes" id="UP000823934">
    <property type="component" value="Unassembled WGS sequence"/>
</dbReference>
<keyword evidence="1" id="KW-0472">Membrane</keyword>
<sequence>MEKFIIGFFSIFGIVGIGILIGFYHIGEPVMLVVGAMFSLVGWGTVIPLVRKRIIQRRVREKGVAIATTFMEVIRSEVSMNDRRGYIVRTKWLDIDNNTLYYFSSNTQWYDPTKYLQDVGTITVLVNPKNFRQNYMDLDFLPKRFDDK</sequence>
<accession>A0A9D1Q6D5</accession>
<dbReference type="EMBL" id="DXHP01000084">
    <property type="protein sequence ID" value="HIW06447.1"/>
    <property type="molecule type" value="Genomic_DNA"/>
</dbReference>
<gene>
    <name evidence="2" type="ORF">H9889_03860</name>
</gene>
<evidence type="ECO:0000313" key="2">
    <source>
        <dbReference type="EMBL" id="HIW06447.1"/>
    </source>
</evidence>
<feature type="transmembrane region" description="Helical" evidence="1">
    <location>
        <begin position="5"/>
        <end position="24"/>
    </location>
</feature>